<dbReference type="EMBL" id="MWWY01000045">
    <property type="protein sequence ID" value="OZG62621.1"/>
    <property type="molecule type" value="Genomic_DNA"/>
</dbReference>
<feature type="domain" description="Putative nitroreductase TM1586" evidence="1">
    <location>
        <begin position="2"/>
        <end position="230"/>
    </location>
</feature>
<proteinExistence type="predicted"/>
<dbReference type="Pfam" id="PF14512">
    <property type="entry name" value="TM1586_NiRdase"/>
    <property type="match status" value="1"/>
</dbReference>
<comment type="caution">
    <text evidence="2">The sequence shown here is derived from an EMBL/GenBank/DDBJ whole genome shotgun (WGS) entry which is preliminary data.</text>
</comment>
<dbReference type="Proteomes" id="UP000216074">
    <property type="component" value="Unassembled WGS sequence"/>
</dbReference>
<name>A0A261FTU6_9BIFI</name>
<accession>A0A261FTU6</accession>
<gene>
    <name evidence="2" type="ORF">BHAP_2095</name>
</gene>
<evidence type="ECO:0000313" key="2">
    <source>
        <dbReference type="EMBL" id="OZG62621.1"/>
    </source>
</evidence>
<dbReference type="SUPFAM" id="SSF55469">
    <property type="entry name" value="FMN-dependent nitroreductase-like"/>
    <property type="match status" value="1"/>
</dbReference>
<sequence>MNIIEAMSARHAVRDYTDQPIDEDTVHALRIAIEQANTHSGLNIQLIHDDEDAFGGCPTHYGRFRNVRYCIALIGSDHGAPSILDERIGYYGEQLALDAVQLGLDTGWVVLHETTAHHGKWQIHDGERMPAAIAIGHGARAGRPHRSKPIEELGLIETANDVLEPAHVGHAPQWFIQALEAVQLAPSALGKQPYRFTLLADGRSVHAEALDDVQSEIGLGIAKLHFELGAGDTDIVWA</sequence>
<evidence type="ECO:0000259" key="1">
    <source>
        <dbReference type="Pfam" id="PF14512"/>
    </source>
</evidence>
<protein>
    <submittedName>
        <fullName evidence="2">Nitroreductase</fullName>
    </submittedName>
</protein>
<dbReference type="OrthoDB" id="9814075at2"/>
<keyword evidence="3" id="KW-1185">Reference proteome</keyword>
<evidence type="ECO:0000313" key="3">
    <source>
        <dbReference type="Proteomes" id="UP000216074"/>
    </source>
</evidence>
<dbReference type="AlphaFoldDB" id="A0A261FTU6"/>
<dbReference type="InterPro" id="IPR029478">
    <property type="entry name" value="TM1586_NiRdase"/>
</dbReference>
<dbReference type="Gene3D" id="3.40.109.30">
    <property type="entry name" value="putative nitroreductase (tm1586), domain 2"/>
    <property type="match status" value="1"/>
</dbReference>
<reference evidence="2 3" key="1">
    <citation type="journal article" date="2017" name="BMC Genomics">
        <title>Comparative genomic and phylogenomic analyses of the Bifidobacteriaceae family.</title>
        <authorList>
            <person name="Lugli G.A."/>
            <person name="Milani C."/>
            <person name="Turroni F."/>
            <person name="Duranti S."/>
            <person name="Mancabelli L."/>
            <person name="Mangifesta M."/>
            <person name="Ferrario C."/>
            <person name="Modesto M."/>
            <person name="Mattarelli P."/>
            <person name="Jiri K."/>
            <person name="van Sinderen D."/>
            <person name="Ventura M."/>
        </authorList>
    </citation>
    <scope>NUCLEOTIDE SEQUENCE [LARGE SCALE GENOMIC DNA]</scope>
    <source>
        <strain evidence="2 3">DSM 100202</strain>
    </source>
</reference>
<dbReference type="InterPro" id="IPR000415">
    <property type="entry name" value="Nitroreductase-like"/>
</dbReference>
<organism evidence="2 3">
    <name type="scientific">Bifidobacterium hapali</name>
    <dbReference type="NCBI Taxonomy" id="1630172"/>
    <lineage>
        <taxon>Bacteria</taxon>
        <taxon>Bacillati</taxon>
        <taxon>Actinomycetota</taxon>
        <taxon>Actinomycetes</taxon>
        <taxon>Bifidobacteriales</taxon>
        <taxon>Bifidobacteriaceae</taxon>
        <taxon>Bifidobacterium</taxon>
    </lineage>
</organism>
<dbReference type="GO" id="GO:0016491">
    <property type="term" value="F:oxidoreductase activity"/>
    <property type="evidence" value="ECO:0007669"/>
    <property type="project" value="InterPro"/>
</dbReference>
<dbReference type="Gene3D" id="3.40.109.10">
    <property type="entry name" value="NADH Oxidase"/>
    <property type="match status" value="1"/>
</dbReference>